<dbReference type="EMBL" id="KV427636">
    <property type="protein sequence ID" value="KZT04449.1"/>
    <property type="molecule type" value="Genomic_DNA"/>
</dbReference>
<dbReference type="RefSeq" id="XP_040762189.1">
    <property type="nucleotide sequence ID" value="XM_040904708.1"/>
</dbReference>
<dbReference type="AlphaFoldDB" id="A0A165DAT2"/>
<dbReference type="STRING" id="1314785.A0A165DAT2"/>
<name>A0A165DAT2_9APHY</name>
<dbReference type="OrthoDB" id="3261081at2759"/>
<protein>
    <submittedName>
        <fullName evidence="2">Uncharacterized protein</fullName>
    </submittedName>
</protein>
<evidence type="ECO:0000313" key="2">
    <source>
        <dbReference type="EMBL" id="KZT04449.1"/>
    </source>
</evidence>
<accession>A0A165DAT2</accession>
<keyword evidence="3" id="KW-1185">Reference proteome</keyword>
<sequence length="172" mass="18809">MHLSFPGAARLLVKLRRLRHPRPCIHLQSSSGPGPQTDWSLADELADEPNDGSVSEGGHGMGKAAVSRRCIPLIKEYTFVCRDGVDTARLLRLVRAELLEQAKTLGGSVLVDEQWSCTICGPRDDGRTFKVHIRYAASAARSARPDPQSPVAIEHAKGIPGLMTILDREECF</sequence>
<dbReference type="InParanoid" id="A0A165DAT2"/>
<proteinExistence type="predicted"/>
<feature type="region of interest" description="Disordered" evidence="1">
    <location>
        <begin position="24"/>
        <end position="60"/>
    </location>
</feature>
<reference evidence="2 3" key="1">
    <citation type="journal article" date="2016" name="Mol. Biol. Evol.">
        <title>Comparative Genomics of Early-Diverging Mushroom-Forming Fungi Provides Insights into the Origins of Lignocellulose Decay Capabilities.</title>
        <authorList>
            <person name="Nagy L.G."/>
            <person name="Riley R."/>
            <person name="Tritt A."/>
            <person name="Adam C."/>
            <person name="Daum C."/>
            <person name="Floudas D."/>
            <person name="Sun H."/>
            <person name="Yadav J.S."/>
            <person name="Pangilinan J."/>
            <person name="Larsson K.H."/>
            <person name="Matsuura K."/>
            <person name="Barry K."/>
            <person name="Labutti K."/>
            <person name="Kuo R."/>
            <person name="Ohm R.A."/>
            <person name="Bhattacharya S.S."/>
            <person name="Shirouzu T."/>
            <person name="Yoshinaga Y."/>
            <person name="Martin F.M."/>
            <person name="Grigoriev I.V."/>
            <person name="Hibbett D.S."/>
        </authorList>
    </citation>
    <scope>NUCLEOTIDE SEQUENCE [LARGE SCALE GENOMIC DNA]</scope>
    <source>
        <strain evidence="2 3">93-53</strain>
    </source>
</reference>
<evidence type="ECO:0000313" key="3">
    <source>
        <dbReference type="Proteomes" id="UP000076871"/>
    </source>
</evidence>
<evidence type="ECO:0000256" key="1">
    <source>
        <dbReference type="SAM" id="MobiDB-lite"/>
    </source>
</evidence>
<dbReference type="GeneID" id="63821738"/>
<gene>
    <name evidence="2" type="ORF">LAESUDRAFT_657779</name>
</gene>
<feature type="compositionally biased region" description="Polar residues" evidence="1">
    <location>
        <begin position="27"/>
        <end position="39"/>
    </location>
</feature>
<organism evidence="2 3">
    <name type="scientific">Laetiporus sulphureus 93-53</name>
    <dbReference type="NCBI Taxonomy" id="1314785"/>
    <lineage>
        <taxon>Eukaryota</taxon>
        <taxon>Fungi</taxon>
        <taxon>Dikarya</taxon>
        <taxon>Basidiomycota</taxon>
        <taxon>Agaricomycotina</taxon>
        <taxon>Agaricomycetes</taxon>
        <taxon>Polyporales</taxon>
        <taxon>Laetiporus</taxon>
    </lineage>
</organism>
<dbReference type="Proteomes" id="UP000076871">
    <property type="component" value="Unassembled WGS sequence"/>
</dbReference>